<evidence type="ECO:0000313" key="2">
    <source>
        <dbReference type="EMBL" id="KAF8563189.1"/>
    </source>
</evidence>
<keyword evidence="3" id="KW-1185">Reference proteome</keyword>
<evidence type="ECO:0000256" key="1">
    <source>
        <dbReference type="SAM" id="MobiDB-lite"/>
    </source>
</evidence>
<proteinExistence type="predicted"/>
<dbReference type="EMBL" id="JTDF01013700">
    <property type="protein sequence ID" value="KAF8563189.1"/>
    <property type="molecule type" value="Genomic_DNA"/>
</dbReference>
<feature type="region of interest" description="Disordered" evidence="1">
    <location>
        <begin position="97"/>
        <end position="122"/>
    </location>
</feature>
<organism evidence="2 3">
    <name type="scientific">Paragonimus westermani</name>
    <dbReference type="NCBI Taxonomy" id="34504"/>
    <lineage>
        <taxon>Eukaryota</taxon>
        <taxon>Metazoa</taxon>
        <taxon>Spiralia</taxon>
        <taxon>Lophotrochozoa</taxon>
        <taxon>Platyhelminthes</taxon>
        <taxon>Trematoda</taxon>
        <taxon>Digenea</taxon>
        <taxon>Plagiorchiida</taxon>
        <taxon>Troglotremata</taxon>
        <taxon>Troglotrematidae</taxon>
        <taxon>Paragonimus</taxon>
    </lineage>
</organism>
<feature type="compositionally biased region" description="Polar residues" evidence="1">
    <location>
        <begin position="44"/>
        <end position="57"/>
    </location>
</feature>
<comment type="caution">
    <text evidence="2">The sequence shown here is derived from an EMBL/GenBank/DDBJ whole genome shotgun (WGS) entry which is preliminary data.</text>
</comment>
<feature type="region of interest" description="Disordered" evidence="1">
    <location>
        <begin position="11"/>
        <end position="59"/>
    </location>
</feature>
<feature type="region of interest" description="Disordered" evidence="1">
    <location>
        <begin position="154"/>
        <end position="187"/>
    </location>
</feature>
<protein>
    <submittedName>
        <fullName evidence="2">Uncharacterized protein</fullName>
    </submittedName>
</protein>
<name>A0A8T0D5R5_9TREM</name>
<gene>
    <name evidence="2" type="ORF">P879_11608</name>
</gene>
<dbReference type="Proteomes" id="UP000699462">
    <property type="component" value="Unassembled WGS sequence"/>
</dbReference>
<feature type="compositionally biased region" description="Low complexity" evidence="1">
    <location>
        <begin position="15"/>
        <end position="27"/>
    </location>
</feature>
<sequence length="290" mass="31471">MFCHFANFSLKSDDTSSSTSLTESSSSNMNKPGVHHQTDKESSVRGTSTPRPLSLNTGKRGHVYVNLPVQLPVLGRNGIRTALQDTLPSSLDASAQLPASNQLDPSDPIRGSFPPPELDERAPGLFNQAELCETKCEQQDKFCWSPRCPPDGAAFYENSPPNSSISSSPTTKPIPDRKSIDSNDKRTQFPVEPVVISPPNTTAELKGFMFDKMSNTISSVGTTESHVISTQASSFPLPTVYTASGKLFHQQCRAHSEIESSNSTQVGFYSPSAFLNPSYVSMQTLGVEKH</sequence>
<feature type="compositionally biased region" description="Low complexity" evidence="1">
    <location>
        <begin position="158"/>
        <end position="173"/>
    </location>
</feature>
<dbReference type="AlphaFoldDB" id="A0A8T0D5R5"/>
<accession>A0A8T0D5R5</accession>
<evidence type="ECO:0000313" key="3">
    <source>
        <dbReference type="Proteomes" id="UP000699462"/>
    </source>
</evidence>
<reference evidence="2 3" key="1">
    <citation type="submission" date="2019-07" db="EMBL/GenBank/DDBJ databases">
        <title>Annotation for the trematode Paragonimus westermani.</title>
        <authorList>
            <person name="Choi Y.-J."/>
        </authorList>
    </citation>
    <scope>NUCLEOTIDE SEQUENCE [LARGE SCALE GENOMIC DNA]</scope>
    <source>
        <strain evidence="2">180907_Pwestermani</strain>
    </source>
</reference>
<feature type="compositionally biased region" description="Basic and acidic residues" evidence="1">
    <location>
        <begin position="174"/>
        <end position="187"/>
    </location>
</feature>